<comment type="cofactor">
    <cofactor evidence="11">
        <name>Mg(2+)</name>
        <dbReference type="ChEBI" id="CHEBI:18420"/>
    </cofactor>
</comment>
<organism evidence="12 13">
    <name type="scientific">Mucilaginibacter galii</name>
    <dbReference type="NCBI Taxonomy" id="2005073"/>
    <lineage>
        <taxon>Bacteria</taxon>
        <taxon>Pseudomonadati</taxon>
        <taxon>Bacteroidota</taxon>
        <taxon>Sphingobacteriia</taxon>
        <taxon>Sphingobacteriales</taxon>
        <taxon>Sphingobacteriaceae</taxon>
        <taxon>Mucilaginibacter</taxon>
    </lineage>
</organism>
<dbReference type="GO" id="GO:0005737">
    <property type="term" value="C:cytoplasm"/>
    <property type="evidence" value="ECO:0007669"/>
    <property type="project" value="UniProtKB-SubCell"/>
</dbReference>
<comment type="pathway">
    <text evidence="2">Nucleotide-sugar biosynthesis; GDP-alpha-D-mannose biosynthesis; alpha-D-mannose 1-phosphate from D-fructose 6-phosphate: step 2/2.</text>
</comment>
<dbReference type="GO" id="GO:0046872">
    <property type="term" value="F:metal ion binding"/>
    <property type="evidence" value="ECO:0007669"/>
    <property type="project" value="UniProtKB-KW"/>
</dbReference>
<keyword evidence="6" id="KW-0963">Cytoplasm</keyword>
<dbReference type="EC" id="5.4.2.8" evidence="5"/>
<dbReference type="EMBL" id="BMDO01000007">
    <property type="protein sequence ID" value="GGI51333.1"/>
    <property type="molecule type" value="Genomic_DNA"/>
</dbReference>
<dbReference type="Gene3D" id="3.40.50.1000">
    <property type="entry name" value="HAD superfamily/HAD-like"/>
    <property type="match status" value="1"/>
</dbReference>
<gene>
    <name evidence="12" type="ORF">GCM10011425_25450</name>
</gene>
<feature type="binding site" evidence="10">
    <location>
        <position position="111"/>
    </location>
    <ligand>
        <name>alpha-D-mannose 1-phosphate</name>
        <dbReference type="ChEBI" id="CHEBI:58409"/>
    </ligand>
</feature>
<evidence type="ECO:0000256" key="11">
    <source>
        <dbReference type="PIRSR" id="PIRSR605002-3"/>
    </source>
</evidence>
<keyword evidence="7 11" id="KW-0479">Metal-binding</keyword>
<evidence type="ECO:0000256" key="1">
    <source>
        <dbReference type="ARBA" id="ARBA00004496"/>
    </source>
</evidence>
<sequence length="181" mass="20395">MPTCGTKFYSYENGDWTKLYAENFTDEQKQKIETSLKKAVDESGFKAEQTWGEQIEDRDSQITFSALGQKAPLEPKKGWDPDFKKRKEIKLLLEKMIPEFAINLGGATSIDVTKPGIDKAYGMHKLEEVLKISISEMLFLGDALFEGGNDHPAKTTGVDCIQVRDPEDTKIIIQTIITCQK</sequence>
<dbReference type="NCBIfam" id="TIGR01484">
    <property type="entry name" value="HAD-SF-IIB"/>
    <property type="match status" value="1"/>
</dbReference>
<evidence type="ECO:0000256" key="3">
    <source>
        <dbReference type="ARBA" id="ARBA00009736"/>
    </source>
</evidence>
<evidence type="ECO:0000256" key="5">
    <source>
        <dbReference type="ARBA" id="ARBA00012730"/>
    </source>
</evidence>
<keyword evidence="13" id="KW-1185">Reference proteome</keyword>
<evidence type="ECO:0000256" key="7">
    <source>
        <dbReference type="ARBA" id="ARBA00022723"/>
    </source>
</evidence>
<dbReference type="Pfam" id="PF03332">
    <property type="entry name" value="PMM"/>
    <property type="match status" value="1"/>
</dbReference>
<evidence type="ECO:0000256" key="2">
    <source>
        <dbReference type="ARBA" id="ARBA00004699"/>
    </source>
</evidence>
<evidence type="ECO:0000256" key="8">
    <source>
        <dbReference type="ARBA" id="ARBA00022842"/>
    </source>
</evidence>
<dbReference type="InterPro" id="IPR043169">
    <property type="entry name" value="PMM_cap"/>
</dbReference>
<evidence type="ECO:0000313" key="13">
    <source>
        <dbReference type="Proteomes" id="UP000662074"/>
    </source>
</evidence>
<dbReference type="GO" id="GO:0009298">
    <property type="term" value="P:GDP-mannose biosynthetic process"/>
    <property type="evidence" value="ECO:0007669"/>
    <property type="project" value="InterPro"/>
</dbReference>
<comment type="subcellular location">
    <subcellularLocation>
        <location evidence="1">Cytoplasm</location>
    </subcellularLocation>
</comment>
<keyword evidence="9" id="KW-0413">Isomerase</keyword>
<dbReference type="InterPro" id="IPR023214">
    <property type="entry name" value="HAD_sf"/>
</dbReference>
<comment type="similarity">
    <text evidence="3">Belongs to the eukaryotic PMM family.</text>
</comment>
<evidence type="ECO:0000256" key="10">
    <source>
        <dbReference type="PIRSR" id="PIRSR605002-2"/>
    </source>
</evidence>
<keyword evidence="8 11" id="KW-0460">Magnesium</keyword>
<feature type="binding site" evidence="11">
    <location>
        <position position="142"/>
    </location>
    <ligand>
        <name>Mg(2+)</name>
        <dbReference type="ChEBI" id="CHEBI:18420"/>
        <label>1</label>
    </ligand>
</feature>
<feature type="binding site" evidence="10">
    <location>
        <position position="109"/>
    </location>
    <ligand>
        <name>alpha-D-mannose 1-phosphate</name>
        <dbReference type="ChEBI" id="CHEBI:58409"/>
    </ligand>
</feature>
<name>A0A917N1Z0_9SPHI</name>
<dbReference type="SUPFAM" id="SSF56784">
    <property type="entry name" value="HAD-like"/>
    <property type="match status" value="1"/>
</dbReference>
<dbReference type="Gene3D" id="3.30.1240.20">
    <property type="match status" value="1"/>
</dbReference>
<reference evidence="12" key="2">
    <citation type="submission" date="2020-09" db="EMBL/GenBank/DDBJ databases">
        <authorList>
            <person name="Sun Q."/>
            <person name="Sedlacek I."/>
        </authorList>
    </citation>
    <scope>NUCLEOTIDE SEQUENCE</scope>
    <source>
        <strain evidence="12">CCM 8711</strain>
    </source>
</reference>
<dbReference type="InterPro" id="IPR005002">
    <property type="entry name" value="PMM"/>
</dbReference>
<accession>A0A917N1Z0</accession>
<evidence type="ECO:0000256" key="6">
    <source>
        <dbReference type="ARBA" id="ARBA00022490"/>
    </source>
</evidence>
<dbReference type="Proteomes" id="UP000662074">
    <property type="component" value="Unassembled WGS sequence"/>
</dbReference>
<evidence type="ECO:0000256" key="9">
    <source>
        <dbReference type="ARBA" id="ARBA00023235"/>
    </source>
</evidence>
<reference evidence="12" key="1">
    <citation type="journal article" date="2014" name="Int. J. Syst. Evol. Microbiol.">
        <title>Complete genome sequence of Corynebacterium casei LMG S-19264T (=DSM 44701T), isolated from a smear-ripened cheese.</title>
        <authorList>
            <consortium name="US DOE Joint Genome Institute (JGI-PGF)"/>
            <person name="Walter F."/>
            <person name="Albersmeier A."/>
            <person name="Kalinowski J."/>
            <person name="Ruckert C."/>
        </authorList>
    </citation>
    <scope>NUCLEOTIDE SEQUENCE</scope>
    <source>
        <strain evidence="12">CCM 8711</strain>
    </source>
</reference>
<evidence type="ECO:0000256" key="4">
    <source>
        <dbReference type="ARBA" id="ARBA00011738"/>
    </source>
</evidence>
<dbReference type="RefSeq" id="WP_229747130.1">
    <property type="nucleotide sequence ID" value="NZ_BMDO01000007.1"/>
</dbReference>
<dbReference type="AlphaFoldDB" id="A0A917N1Z0"/>
<dbReference type="GO" id="GO:0004615">
    <property type="term" value="F:phosphomannomutase activity"/>
    <property type="evidence" value="ECO:0007669"/>
    <property type="project" value="UniProtKB-EC"/>
</dbReference>
<evidence type="ECO:0000313" key="12">
    <source>
        <dbReference type="EMBL" id="GGI51333.1"/>
    </source>
</evidence>
<proteinExistence type="inferred from homology"/>
<dbReference type="InterPro" id="IPR006379">
    <property type="entry name" value="HAD-SF_hydro_IIB"/>
</dbReference>
<protein>
    <recommendedName>
        <fullName evidence="5">phosphomannomutase</fullName>
        <ecNumber evidence="5">5.4.2.8</ecNumber>
    </recommendedName>
</protein>
<feature type="binding site" evidence="10">
    <location>
        <position position="58"/>
    </location>
    <ligand>
        <name>alpha-D-mannose 1-phosphate</name>
        <dbReference type="ChEBI" id="CHEBI:58409"/>
    </ligand>
</feature>
<dbReference type="InterPro" id="IPR036412">
    <property type="entry name" value="HAD-like_sf"/>
</dbReference>
<comment type="subunit">
    <text evidence="4">Homodimer.</text>
</comment>
<dbReference type="GO" id="GO:0016791">
    <property type="term" value="F:phosphatase activity"/>
    <property type="evidence" value="ECO:0007669"/>
    <property type="project" value="UniProtKB-ARBA"/>
</dbReference>
<comment type="caution">
    <text evidence="12">The sequence shown here is derived from an EMBL/GenBank/DDBJ whole genome shotgun (WGS) entry which is preliminary data.</text>
</comment>